<dbReference type="GO" id="GO:0005506">
    <property type="term" value="F:iron ion binding"/>
    <property type="evidence" value="ECO:0007669"/>
    <property type="project" value="InterPro"/>
</dbReference>
<dbReference type="EMBL" id="ABJB010992144">
    <property type="status" value="NOT_ANNOTATED_CDS"/>
    <property type="molecule type" value="Genomic_DNA"/>
</dbReference>
<dbReference type="InterPro" id="IPR001128">
    <property type="entry name" value="Cyt_P450"/>
</dbReference>
<dbReference type="PROSITE" id="PS00086">
    <property type="entry name" value="CYTOCHROME_P450"/>
    <property type="match status" value="1"/>
</dbReference>
<comment type="subcellular location">
    <subcellularLocation>
        <location evidence="2">Endoplasmic reticulum membrane</location>
    </subcellularLocation>
</comment>
<dbReference type="PRINTS" id="PR00463">
    <property type="entry name" value="EP450I"/>
</dbReference>
<keyword evidence="4 9" id="KW-0349">Heme</keyword>
<keyword evidence="10 11" id="KW-0560">Oxidoreductase</keyword>
<evidence type="ECO:0007829" key="14">
    <source>
        <dbReference type="PeptideAtlas" id="B7P7Y9"/>
    </source>
</evidence>
<organism>
    <name type="scientific">Ixodes scapularis</name>
    <name type="common">Black-legged tick</name>
    <name type="synonym">Deer tick</name>
    <dbReference type="NCBI Taxonomy" id="6945"/>
    <lineage>
        <taxon>Eukaryota</taxon>
        <taxon>Metazoa</taxon>
        <taxon>Ecdysozoa</taxon>
        <taxon>Arthropoda</taxon>
        <taxon>Chelicerata</taxon>
        <taxon>Arachnida</taxon>
        <taxon>Acari</taxon>
        <taxon>Parasitiformes</taxon>
        <taxon>Ixodida</taxon>
        <taxon>Ixodoidea</taxon>
        <taxon>Ixodidae</taxon>
        <taxon>Ixodinae</taxon>
        <taxon>Ixodes</taxon>
    </lineage>
</organism>
<dbReference type="EnsemblMetazoa" id="ISCW003279-RA">
    <property type="protein sequence ID" value="ISCW003279-PA"/>
    <property type="gene ID" value="ISCW003279"/>
</dbReference>
<dbReference type="SUPFAM" id="SSF48264">
    <property type="entry name" value="Cytochrome P450"/>
    <property type="match status" value="1"/>
</dbReference>
<dbReference type="GO" id="GO:0020037">
    <property type="term" value="F:heme binding"/>
    <property type="evidence" value="ECO:0007669"/>
    <property type="project" value="InterPro"/>
</dbReference>
<evidence type="ECO:0000256" key="1">
    <source>
        <dbReference type="ARBA" id="ARBA00001971"/>
    </source>
</evidence>
<dbReference type="PANTHER" id="PTHR24291:SF189">
    <property type="entry name" value="CYTOCHROME P450 4C3-RELATED"/>
    <property type="match status" value="1"/>
</dbReference>
<protein>
    <submittedName>
        <fullName evidence="11 12">Cytochrome P450, putative</fullName>
        <ecNumber evidence="11">1.14.14.1</ecNumber>
    </submittedName>
</protein>
<dbReference type="EC" id="1.14.14.1" evidence="11"/>
<dbReference type="AlphaFoldDB" id="B7P7Y9"/>
<dbReference type="VEuPathDB" id="VectorBase:ISCP_036693"/>
<dbReference type="EMBL" id="DS654465">
    <property type="protein sequence ID" value="EEC02711.1"/>
    <property type="molecule type" value="Genomic_DNA"/>
</dbReference>
<evidence type="ECO:0000256" key="4">
    <source>
        <dbReference type="ARBA" id="ARBA00022617"/>
    </source>
</evidence>
<comment type="cofactor">
    <cofactor evidence="1 9">
        <name>heme</name>
        <dbReference type="ChEBI" id="CHEBI:30413"/>
    </cofactor>
</comment>
<sequence length="380" mass="43264">LFVCLFFSHSTGNKWRSRRRLFTPAFHFRILEDFSSAINSHSMVLADILGKKSLDHNGVDVVPKVTLCTLDIVCETIMGKVLNAQSNEDLAYVKALLRYSALVMQKFEQEKRSEIKAAQVSKYRSCARVICTVLKLLELCYCVDISFVTNQSTLVSQIPMEEGITPLNTIAASLIFFTICLQGHDTTAVGISWALFLIGLSPLEQQKIHDELDFIFGDDTERHVTIEDMKEMRYLECVIKESQRLYPSVPFYSRLCEEPFELGGTMLPKGTVVQVSNYFLHRDPKVFPKPEEFRPDRFLPENSKGRHPFAYVPFSAGSRNCIGQKFAMSEEKIVIANILRRYKLRSLDQRDQVGLIADMVLRPKSGIRIKFIPRTSSKGA</sequence>
<dbReference type="InterPro" id="IPR036396">
    <property type="entry name" value="Cyt_P450_sf"/>
</dbReference>
<keyword evidence="13" id="KW-1185">Reference proteome</keyword>
<evidence type="ECO:0000256" key="3">
    <source>
        <dbReference type="ARBA" id="ARBA00010617"/>
    </source>
</evidence>
<dbReference type="VEuPathDB" id="VectorBase:ISCI003279"/>
<keyword evidence="9 10" id="KW-0479">Metal-binding</keyword>
<dbReference type="PaxDb" id="6945-B7P7Y9"/>
<evidence type="ECO:0000256" key="8">
    <source>
        <dbReference type="ARBA" id="ARBA00023136"/>
    </source>
</evidence>
<evidence type="ECO:0000256" key="5">
    <source>
        <dbReference type="ARBA" id="ARBA00022824"/>
    </source>
</evidence>
<proteinExistence type="evidence at protein level"/>
<dbReference type="EMBL" id="ABJB010761995">
    <property type="status" value="NOT_ANNOTATED_CDS"/>
    <property type="molecule type" value="Genomic_DNA"/>
</dbReference>
<feature type="binding site" description="axial binding residue" evidence="9">
    <location>
        <position position="321"/>
    </location>
    <ligand>
        <name>heme</name>
        <dbReference type="ChEBI" id="CHEBI:30413"/>
    </ligand>
    <ligandPart>
        <name>Fe</name>
        <dbReference type="ChEBI" id="CHEBI:18248"/>
    </ligandPart>
</feature>
<dbReference type="InterPro" id="IPR050196">
    <property type="entry name" value="Cytochrome_P450_Monoox"/>
</dbReference>
<dbReference type="VEuPathDB" id="VectorBase:ISCW003279"/>
<comment type="similarity">
    <text evidence="3 10">Belongs to the cytochrome P450 family.</text>
</comment>
<dbReference type="PRINTS" id="PR00385">
    <property type="entry name" value="P450"/>
</dbReference>
<keyword evidence="7 10" id="KW-0503">Monooxygenase</keyword>
<accession>B7P7Y9</accession>
<dbReference type="HOGENOM" id="CLU_001570_5_1_1"/>
<dbReference type="GO" id="GO:0016712">
    <property type="term" value="F:oxidoreductase activity, acting on paired donors, with incorporation or reduction of molecular oxygen, reduced flavin or flavoprotein as one donor, and incorporation of one atom of oxygen"/>
    <property type="evidence" value="ECO:0007669"/>
    <property type="project" value="UniProtKB-EC"/>
</dbReference>
<name>B7P7Y9_IXOSC</name>
<dbReference type="GO" id="GO:0005789">
    <property type="term" value="C:endoplasmic reticulum membrane"/>
    <property type="evidence" value="ECO:0007669"/>
    <property type="project" value="UniProtKB-SubCell"/>
</dbReference>
<gene>
    <name evidence="11" type="ORF">IscW_ISCW003279</name>
</gene>
<keyword evidence="14" id="KW-1267">Proteomics identification</keyword>
<evidence type="ECO:0000256" key="2">
    <source>
        <dbReference type="ARBA" id="ARBA00004586"/>
    </source>
</evidence>
<dbReference type="EMBL" id="ABJB011073620">
    <property type="status" value="NOT_ANNOTATED_CDS"/>
    <property type="molecule type" value="Genomic_DNA"/>
</dbReference>
<dbReference type="InterPro" id="IPR017972">
    <property type="entry name" value="Cyt_P450_CS"/>
</dbReference>
<keyword evidence="6 9" id="KW-0408">Iron</keyword>
<reference evidence="12" key="2">
    <citation type="submission" date="2020-05" db="UniProtKB">
        <authorList>
            <consortium name="EnsemblMetazoa"/>
        </authorList>
    </citation>
    <scope>IDENTIFICATION</scope>
    <source>
        <strain evidence="12">wikel</strain>
    </source>
</reference>
<evidence type="ECO:0000256" key="9">
    <source>
        <dbReference type="PIRSR" id="PIRSR602401-1"/>
    </source>
</evidence>
<dbReference type="Pfam" id="PF00067">
    <property type="entry name" value="p450"/>
    <property type="match status" value="2"/>
</dbReference>
<feature type="non-terminal residue" evidence="11">
    <location>
        <position position="1"/>
    </location>
</feature>
<dbReference type="OrthoDB" id="2023at2759"/>
<keyword evidence="8" id="KW-0472">Membrane</keyword>
<evidence type="ECO:0000313" key="13">
    <source>
        <dbReference type="Proteomes" id="UP000001555"/>
    </source>
</evidence>
<evidence type="ECO:0000313" key="11">
    <source>
        <dbReference type="EMBL" id="EEC02711.1"/>
    </source>
</evidence>
<reference evidence="11 13" key="1">
    <citation type="submission" date="2008-03" db="EMBL/GenBank/DDBJ databases">
        <title>Annotation of Ixodes scapularis.</title>
        <authorList>
            <consortium name="Ixodes scapularis Genome Project Consortium"/>
            <person name="Caler E."/>
            <person name="Hannick L.I."/>
            <person name="Bidwell S."/>
            <person name="Joardar V."/>
            <person name="Thiagarajan M."/>
            <person name="Amedeo P."/>
            <person name="Galinsky K.J."/>
            <person name="Schobel S."/>
            <person name="Inman J."/>
            <person name="Hostetler J."/>
            <person name="Miller J."/>
            <person name="Hammond M."/>
            <person name="Megy K."/>
            <person name="Lawson D."/>
            <person name="Kodira C."/>
            <person name="Sutton G."/>
            <person name="Meyer J."/>
            <person name="Hill C.A."/>
            <person name="Birren B."/>
            <person name="Nene V."/>
            <person name="Collins F."/>
            <person name="Alarcon-Chaidez F."/>
            <person name="Wikel S."/>
            <person name="Strausberg R."/>
        </authorList>
    </citation>
    <scope>NUCLEOTIDE SEQUENCE [LARGE SCALE GENOMIC DNA]</scope>
    <source>
        <strain evidence="13">Wikel</strain>
        <strain evidence="11">Wikel colony</strain>
    </source>
</reference>
<dbReference type="InterPro" id="IPR002401">
    <property type="entry name" value="Cyt_P450_E_grp-I"/>
</dbReference>
<dbReference type="PANTHER" id="PTHR24291">
    <property type="entry name" value="CYTOCHROME P450 FAMILY 4"/>
    <property type="match status" value="1"/>
</dbReference>
<evidence type="ECO:0000313" key="12">
    <source>
        <dbReference type="EnsemblMetazoa" id="ISCW003279-PA"/>
    </source>
</evidence>
<dbReference type="Proteomes" id="UP000001555">
    <property type="component" value="Unassembled WGS sequence"/>
</dbReference>
<evidence type="ECO:0000256" key="10">
    <source>
        <dbReference type="RuleBase" id="RU000461"/>
    </source>
</evidence>
<evidence type="ECO:0000256" key="7">
    <source>
        <dbReference type="ARBA" id="ARBA00023033"/>
    </source>
</evidence>
<keyword evidence="5" id="KW-0256">Endoplasmic reticulum</keyword>
<dbReference type="Gene3D" id="1.10.630.10">
    <property type="entry name" value="Cytochrome P450"/>
    <property type="match status" value="2"/>
</dbReference>
<evidence type="ECO:0000256" key="6">
    <source>
        <dbReference type="ARBA" id="ARBA00023004"/>
    </source>
</evidence>